<evidence type="ECO:0000313" key="2">
    <source>
        <dbReference type="Proteomes" id="UP000233551"/>
    </source>
</evidence>
<dbReference type="AlphaFoldDB" id="A0A2I0I959"/>
<reference evidence="1 2" key="1">
    <citation type="submission" date="2017-11" db="EMBL/GenBank/DDBJ databases">
        <title>De-novo sequencing of pomegranate (Punica granatum L.) genome.</title>
        <authorList>
            <person name="Akparov Z."/>
            <person name="Amiraslanov A."/>
            <person name="Hajiyeva S."/>
            <person name="Abbasov M."/>
            <person name="Kaur K."/>
            <person name="Hamwieh A."/>
            <person name="Solovyev V."/>
            <person name="Salamov A."/>
            <person name="Braich B."/>
            <person name="Kosarev P."/>
            <person name="Mahmoud A."/>
            <person name="Hajiyev E."/>
            <person name="Babayeva S."/>
            <person name="Izzatullayeva V."/>
            <person name="Mammadov A."/>
            <person name="Mammadov A."/>
            <person name="Sharifova S."/>
            <person name="Ojaghi J."/>
            <person name="Eynullazada K."/>
            <person name="Bayramov B."/>
            <person name="Abdulazimova A."/>
            <person name="Shahmuradov I."/>
        </authorList>
    </citation>
    <scope>NUCLEOTIDE SEQUENCE [LARGE SCALE GENOMIC DNA]</scope>
    <source>
        <strain evidence="2">cv. AG2017</strain>
        <tissue evidence="1">Leaf</tissue>
    </source>
</reference>
<evidence type="ECO:0000313" key="1">
    <source>
        <dbReference type="EMBL" id="PKI40333.1"/>
    </source>
</evidence>
<proteinExistence type="predicted"/>
<name>A0A2I0I959_PUNGR</name>
<comment type="caution">
    <text evidence="1">The sequence shown here is derived from an EMBL/GenBank/DDBJ whole genome shotgun (WGS) entry which is preliminary data.</text>
</comment>
<keyword evidence="2" id="KW-1185">Reference proteome</keyword>
<sequence length="89" mass="9856">MAPVSPPPARERTVSPAPLRACGVLIPSLLRMFGKLIRTHFHHKGEVSLERTHLYKILHESTRPGHTVRVAVLRGSGSLPSQQNSDRMS</sequence>
<organism evidence="1 2">
    <name type="scientific">Punica granatum</name>
    <name type="common">Pomegranate</name>
    <dbReference type="NCBI Taxonomy" id="22663"/>
    <lineage>
        <taxon>Eukaryota</taxon>
        <taxon>Viridiplantae</taxon>
        <taxon>Streptophyta</taxon>
        <taxon>Embryophyta</taxon>
        <taxon>Tracheophyta</taxon>
        <taxon>Spermatophyta</taxon>
        <taxon>Magnoliopsida</taxon>
        <taxon>eudicotyledons</taxon>
        <taxon>Gunneridae</taxon>
        <taxon>Pentapetalae</taxon>
        <taxon>rosids</taxon>
        <taxon>malvids</taxon>
        <taxon>Myrtales</taxon>
        <taxon>Lythraceae</taxon>
        <taxon>Punica</taxon>
    </lineage>
</organism>
<protein>
    <submittedName>
        <fullName evidence="1">Uncharacterized protein</fullName>
    </submittedName>
</protein>
<dbReference type="Proteomes" id="UP000233551">
    <property type="component" value="Unassembled WGS sequence"/>
</dbReference>
<dbReference type="EMBL" id="PGOL01003601">
    <property type="protein sequence ID" value="PKI40333.1"/>
    <property type="molecule type" value="Genomic_DNA"/>
</dbReference>
<accession>A0A2I0I959</accession>
<gene>
    <name evidence="1" type="ORF">CRG98_039276</name>
</gene>